<dbReference type="EMBL" id="BMFY01000001">
    <property type="protein sequence ID" value="GGA01829.1"/>
    <property type="molecule type" value="Genomic_DNA"/>
</dbReference>
<evidence type="ECO:0008006" key="3">
    <source>
        <dbReference type="Google" id="ProtNLM"/>
    </source>
</evidence>
<dbReference type="PANTHER" id="PTHR39420:SF1">
    <property type="entry name" value="HYDROLASE"/>
    <property type="match status" value="1"/>
</dbReference>
<keyword evidence="2" id="KW-1185">Reference proteome</keyword>
<dbReference type="Pfam" id="PF10103">
    <property type="entry name" value="Zincin_2"/>
    <property type="match status" value="1"/>
</dbReference>
<organism evidence="1 2">
    <name type="scientific">Sediminivirga luteola</name>
    <dbReference type="NCBI Taxonomy" id="1774748"/>
    <lineage>
        <taxon>Bacteria</taxon>
        <taxon>Bacillati</taxon>
        <taxon>Actinomycetota</taxon>
        <taxon>Actinomycetes</taxon>
        <taxon>Micrococcales</taxon>
        <taxon>Brevibacteriaceae</taxon>
        <taxon>Sediminivirga</taxon>
    </lineage>
</organism>
<evidence type="ECO:0000313" key="2">
    <source>
        <dbReference type="Proteomes" id="UP000616114"/>
    </source>
</evidence>
<reference evidence="1" key="2">
    <citation type="submission" date="2020-09" db="EMBL/GenBank/DDBJ databases">
        <authorList>
            <person name="Sun Q."/>
            <person name="Zhou Y."/>
        </authorList>
    </citation>
    <scope>NUCLEOTIDE SEQUENCE</scope>
    <source>
        <strain evidence="1">CGMCC 1.12785</strain>
    </source>
</reference>
<gene>
    <name evidence="1" type="ORF">GCM10011333_00400</name>
</gene>
<dbReference type="Gene3D" id="1.20.150.30">
    <property type="entry name" value="Zincin-like metallopeptidase, N-terminal domain"/>
    <property type="match status" value="1"/>
</dbReference>
<dbReference type="PANTHER" id="PTHR39420">
    <property type="match status" value="1"/>
</dbReference>
<dbReference type="Proteomes" id="UP000616114">
    <property type="component" value="Unassembled WGS sequence"/>
</dbReference>
<dbReference type="RefSeq" id="WP_188548911.1">
    <property type="nucleotide sequence ID" value="NZ_BMFY01000001.1"/>
</dbReference>
<dbReference type="SUPFAM" id="SSF55486">
    <property type="entry name" value="Metalloproteases ('zincins'), catalytic domain"/>
    <property type="match status" value="1"/>
</dbReference>
<reference evidence="1" key="1">
    <citation type="journal article" date="2014" name="Int. J. Syst. Evol. Microbiol.">
        <title>Complete genome sequence of Corynebacterium casei LMG S-19264T (=DSM 44701T), isolated from a smear-ripened cheese.</title>
        <authorList>
            <consortium name="US DOE Joint Genome Institute (JGI-PGF)"/>
            <person name="Walter F."/>
            <person name="Albersmeier A."/>
            <person name="Kalinowski J."/>
            <person name="Ruckert C."/>
        </authorList>
    </citation>
    <scope>NUCLEOTIDE SEQUENCE</scope>
    <source>
        <strain evidence="1">CGMCC 1.12785</strain>
    </source>
</reference>
<protein>
    <recommendedName>
        <fullName evidence="3">Coenzyme F420 biosynthesis-associated protein</fullName>
    </recommendedName>
</protein>
<proteinExistence type="predicted"/>
<accession>A0A8J2TUY8</accession>
<dbReference type="InterPro" id="IPR018766">
    <property type="entry name" value="Zinicin_2"/>
</dbReference>
<comment type="caution">
    <text evidence="1">The sequence shown here is derived from an EMBL/GenBank/DDBJ whole genome shotgun (WGS) entry which is preliminary data.</text>
</comment>
<evidence type="ECO:0000313" key="1">
    <source>
        <dbReference type="EMBL" id="GGA01829.1"/>
    </source>
</evidence>
<dbReference type="AlphaFoldDB" id="A0A8J2TUY8"/>
<name>A0A8J2TUY8_9MICO</name>
<dbReference type="NCBIfam" id="TIGR03624">
    <property type="entry name" value="putative hydrolase"/>
    <property type="match status" value="1"/>
</dbReference>
<sequence>MDQDASSRSRIGEVLSASAAEATARSLIPPGPALPAAEMTAVVAELRESAATATDLVLDVMRLPTSQADPVRRRLAAGEILVVDRLSWARANIGAMSAMLDGPVTAVLDRRASESFGKKAPSRAAARASGVELGGLLSYLSTRVLGQYEPFGTDAGRLLLVAPSITATAAKIGADQRDFRLWVALHEETHRVQFAAAPWLREHLLGLLEELVASMLGEESPAERLTGGLSGMREVFGPQGSGRLVDLIQNEVEKDLIDRITAVMSLLEGHADVVMDQVGPGVIPSVRQIRRSFDRRRAESTGLHGVLTKFLGLDAKLEQYRHGAAFVRGVLRQKGHEGLNRVWDDPALLPDLDEIARPRDWVRRVHG</sequence>
<dbReference type="NCBIfam" id="TIGR03883">
    <property type="entry name" value="DUF2342_F420"/>
    <property type="match status" value="1"/>
</dbReference>
<dbReference type="InterPro" id="IPR042271">
    <property type="entry name" value="Zinicin_2_N"/>
</dbReference>
<dbReference type="InterPro" id="IPR022454">
    <property type="entry name" value="CHP03883_F420-assoc"/>
</dbReference>